<feature type="binding site" evidence="5">
    <location>
        <begin position="135"/>
        <end position="136"/>
    </location>
    <ligand>
        <name>ATP</name>
        <dbReference type="ChEBI" id="CHEBI:30616"/>
    </ligand>
</feature>
<comment type="caution">
    <text evidence="5">Lacks conserved residue(s) required for the propagation of feature annotation.</text>
</comment>
<dbReference type="eggNOG" id="COG0563">
    <property type="taxonomic scope" value="Bacteria"/>
</dbReference>
<feature type="binding site" evidence="5">
    <location>
        <position position="171"/>
    </location>
    <ligand>
        <name>AMP</name>
        <dbReference type="ChEBI" id="CHEBI:456215"/>
    </ligand>
</feature>
<dbReference type="Pfam" id="PF00406">
    <property type="entry name" value="ADK"/>
    <property type="match status" value="1"/>
</dbReference>
<dbReference type="GO" id="GO:0004017">
    <property type="term" value="F:AMP kinase activity"/>
    <property type="evidence" value="ECO:0007669"/>
    <property type="project" value="UniProtKB-UniRule"/>
</dbReference>
<accession>A0A077AWD5</accession>
<feature type="binding site" evidence="5">
    <location>
        <position position="31"/>
    </location>
    <ligand>
        <name>AMP</name>
        <dbReference type="ChEBI" id="CHEBI:456215"/>
    </ligand>
</feature>
<dbReference type="GO" id="GO:0044209">
    <property type="term" value="P:AMP salvage"/>
    <property type="evidence" value="ECO:0007669"/>
    <property type="project" value="UniProtKB-UniRule"/>
</dbReference>
<keyword evidence="3 5" id="KW-0547">Nucleotide-binding</keyword>
<keyword evidence="1 5" id="KW-0808">Transferase</keyword>
<dbReference type="EMBL" id="CP008941">
    <property type="protein sequence ID" value="AIK96746.1"/>
    <property type="molecule type" value="Genomic_DNA"/>
</dbReference>
<dbReference type="SUPFAM" id="SSF52540">
    <property type="entry name" value="P-loop containing nucleoside triphosphate hydrolases"/>
    <property type="match status" value="1"/>
</dbReference>
<feature type="region of interest" description="NMP" evidence="5">
    <location>
        <begin position="30"/>
        <end position="59"/>
    </location>
</feature>
<feature type="binding site" evidence="5">
    <location>
        <begin position="10"/>
        <end position="15"/>
    </location>
    <ligand>
        <name>ATP</name>
        <dbReference type="ChEBI" id="CHEBI:30616"/>
    </ligand>
</feature>
<evidence type="ECO:0000313" key="10">
    <source>
        <dbReference type="Proteomes" id="UP000028926"/>
    </source>
</evidence>
<feature type="binding site" evidence="5">
    <location>
        <position position="129"/>
    </location>
    <ligand>
        <name>Zn(2+)</name>
        <dbReference type="ChEBI" id="CHEBI:29105"/>
        <note>structural</note>
    </ligand>
</feature>
<comment type="pathway">
    <text evidence="5">Purine metabolism; AMP biosynthesis via salvage pathway; AMP from ADP: step 1/1.</text>
</comment>
<dbReference type="STRING" id="91604.ID47_08465"/>
<keyword evidence="2 5" id="KW-0545">Nucleotide biosynthesis</keyword>
<evidence type="ECO:0000256" key="7">
    <source>
        <dbReference type="RuleBase" id="RU003331"/>
    </source>
</evidence>
<dbReference type="Gene3D" id="3.40.50.300">
    <property type="entry name" value="P-loop containing nucleotide triphosphate hydrolases"/>
    <property type="match status" value="1"/>
</dbReference>
<feature type="binding site" evidence="5">
    <location>
        <position position="199"/>
    </location>
    <ligand>
        <name>ATP</name>
        <dbReference type="ChEBI" id="CHEBI:30616"/>
    </ligand>
</feature>
<evidence type="ECO:0000256" key="5">
    <source>
        <dbReference type="HAMAP-Rule" id="MF_00235"/>
    </source>
</evidence>
<comment type="function">
    <text evidence="5">Catalyzes the reversible transfer of the terminal phosphate group between ATP and AMP. Plays an important role in cellular energy homeostasis and in adenine nucleotide metabolism.</text>
</comment>
<comment type="subcellular location">
    <subcellularLocation>
        <location evidence="5 7">Cytoplasm</location>
    </subcellularLocation>
</comment>
<feature type="binding site" evidence="5">
    <location>
        <position position="126"/>
    </location>
    <ligand>
        <name>ATP</name>
        <dbReference type="ChEBI" id="CHEBI:30616"/>
    </ligand>
</feature>
<dbReference type="Pfam" id="PF05191">
    <property type="entry name" value="ADK_lid"/>
    <property type="match status" value="1"/>
</dbReference>
<keyword evidence="5" id="KW-0862">Zinc</keyword>
<evidence type="ECO:0000256" key="1">
    <source>
        <dbReference type="ARBA" id="ARBA00022679"/>
    </source>
</evidence>
<dbReference type="InterPro" id="IPR036193">
    <property type="entry name" value="ADK_active_lid_dom_sf"/>
</dbReference>
<dbReference type="HAMAP" id="MF_00235">
    <property type="entry name" value="Adenylate_kinase_Adk"/>
    <property type="match status" value="1"/>
</dbReference>
<dbReference type="InterPro" id="IPR027417">
    <property type="entry name" value="P-loop_NTPase"/>
</dbReference>
<dbReference type="GO" id="GO:0005524">
    <property type="term" value="F:ATP binding"/>
    <property type="evidence" value="ECO:0007669"/>
    <property type="project" value="UniProtKB-UniRule"/>
</dbReference>
<comment type="similarity">
    <text evidence="5 6">Belongs to the adenylate kinase family.</text>
</comment>
<keyword evidence="10" id="KW-1185">Reference proteome</keyword>
<dbReference type="GO" id="GO:0008270">
    <property type="term" value="F:zinc ion binding"/>
    <property type="evidence" value="ECO:0007669"/>
    <property type="project" value="UniProtKB-UniRule"/>
</dbReference>
<feature type="domain" description="Adenylate kinase active site lid" evidence="8">
    <location>
        <begin position="126"/>
        <end position="162"/>
    </location>
</feature>
<dbReference type="SUPFAM" id="SSF57774">
    <property type="entry name" value="Microbial and mitochondrial ADK, insert 'zinc finger' domain"/>
    <property type="match status" value="1"/>
</dbReference>
<evidence type="ECO:0000256" key="4">
    <source>
        <dbReference type="ARBA" id="ARBA00022777"/>
    </source>
</evidence>
<evidence type="ECO:0000256" key="3">
    <source>
        <dbReference type="ARBA" id="ARBA00022741"/>
    </source>
</evidence>
<dbReference type="HOGENOM" id="CLU_032354_1_2_5"/>
<evidence type="ECO:0000313" key="9">
    <source>
        <dbReference type="EMBL" id="AIK96746.1"/>
    </source>
</evidence>
<dbReference type="AlphaFoldDB" id="A0A077AWD5"/>
<evidence type="ECO:0000259" key="8">
    <source>
        <dbReference type="Pfam" id="PF05191"/>
    </source>
</evidence>
<comment type="catalytic activity">
    <reaction evidence="5 7">
        <text>AMP + ATP = 2 ADP</text>
        <dbReference type="Rhea" id="RHEA:12973"/>
        <dbReference type="ChEBI" id="CHEBI:30616"/>
        <dbReference type="ChEBI" id="CHEBI:456215"/>
        <dbReference type="ChEBI" id="CHEBI:456216"/>
        <dbReference type="EC" id="2.7.4.3"/>
    </reaction>
</comment>
<keyword evidence="5 7" id="KW-0067">ATP-binding</keyword>
<comment type="subunit">
    <text evidence="5 7">Monomer.</text>
</comment>
<feature type="binding site" evidence="5">
    <location>
        <position position="149"/>
    </location>
    <ligand>
        <name>Zn(2+)</name>
        <dbReference type="ChEBI" id="CHEBI:29105"/>
        <note>structural</note>
    </ligand>
</feature>
<comment type="domain">
    <text evidence="5">Consists of three domains, a large central CORE domain and two small peripheral domains, NMPbind and LID, which undergo movements during catalysis. The LID domain closes over the site of phosphoryl transfer upon ATP binding. Assembling and dissambling the active center during each catalytic cycle provides an effective means to prevent ATP hydrolysis. Some bacteria have evolved a zinc-coordinating structure that stabilizes the LID domain.</text>
</comment>
<dbReference type="InterPro" id="IPR006259">
    <property type="entry name" value="Adenyl_kin_sub"/>
</dbReference>
<dbReference type="OrthoDB" id="9805030at2"/>
<evidence type="ECO:0000256" key="6">
    <source>
        <dbReference type="RuleBase" id="RU003330"/>
    </source>
</evidence>
<proteinExistence type="inferred from homology"/>
<keyword evidence="4 5" id="KW-0418">Kinase</keyword>
<feature type="binding site" evidence="5">
    <location>
        <position position="160"/>
    </location>
    <ligand>
        <name>AMP</name>
        <dbReference type="ChEBI" id="CHEBI:456215"/>
    </ligand>
</feature>
<dbReference type="EC" id="2.7.4.3" evidence="5 7"/>
<keyword evidence="5" id="KW-0963">Cytoplasm</keyword>
<evidence type="ECO:0000256" key="2">
    <source>
        <dbReference type="ARBA" id="ARBA00022727"/>
    </source>
</evidence>
<dbReference type="RefSeq" id="WP_038465415.1">
    <property type="nucleotide sequence ID" value="NZ_CP008941.1"/>
</dbReference>
<dbReference type="PANTHER" id="PTHR23359">
    <property type="entry name" value="NUCLEOTIDE KINASE"/>
    <property type="match status" value="1"/>
</dbReference>
<dbReference type="KEGG" id="paca:ID47_08465"/>
<keyword evidence="5" id="KW-0479">Metal-binding</keyword>
<sequence>MILVLFGPPGSGKGTQSDLLRNSGHFVHISTGDLLRNEVAEGTEIGGIVKDIMSHGEFPSDDIIMSLIEKQLDLHEGEQIICDGFPRTMNQVLAFNTLLSVKRENVGLVVNLNVDLSQLIERISGRYSCKECGAVYHDTNKRPLKDGACDRCGGLEFVRRTDDQPDVLKNRVRTYLDQTQAVCDYYRQKGLVKDLDASKDPVSVNNDLKSCLTQAGFII</sequence>
<dbReference type="GO" id="GO:0005737">
    <property type="term" value="C:cytoplasm"/>
    <property type="evidence" value="ECO:0007669"/>
    <property type="project" value="UniProtKB-SubCell"/>
</dbReference>
<feature type="binding site" evidence="5">
    <location>
        <position position="132"/>
    </location>
    <ligand>
        <name>Zn(2+)</name>
        <dbReference type="ChEBI" id="CHEBI:29105"/>
        <note>structural</note>
    </ligand>
</feature>
<dbReference type="NCBIfam" id="TIGR01351">
    <property type="entry name" value="adk"/>
    <property type="match status" value="1"/>
</dbReference>
<gene>
    <name evidence="5" type="primary">adk</name>
    <name evidence="9" type="ORF">ID47_08465</name>
</gene>
<feature type="binding site" evidence="5">
    <location>
        <position position="91"/>
    </location>
    <ligand>
        <name>AMP</name>
        <dbReference type="ChEBI" id="CHEBI:456215"/>
    </ligand>
</feature>
<dbReference type="UniPathway" id="UPA00588">
    <property type="reaction ID" value="UER00649"/>
</dbReference>
<organism evidence="9 10">
    <name type="scientific">Candidatus Odyssella acanthamoebae</name>
    <dbReference type="NCBI Taxonomy" id="91604"/>
    <lineage>
        <taxon>Bacteria</taxon>
        <taxon>Pseudomonadati</taxon>
        <taxon>Pseudomonadota</taxon>
        <taxon>Alphaproteobacteria</taxon>
        <taxon>Holosporales</taxon>
        <taxon>Candidatus Paracaedibacteraceae</taxon>
        <taxon>Candidatus Odyssella</taxon>
    </lineage>
</organism>
<dbReference type="InterPro" id="IPR007862">
    <property type="entry name" value="Adenylate_kinase_lid-dom"/>
</dbReference>
<protein>
    <recommendedName>
        <fullName evidence="5 7">Adenylate kinase</fullName>
        <shortName evidence="5">AK</shortName>
        <ecNumber evidence="5 7">2.7.4.3</ecNumber>
    </recommendedName>
    <alternativeName>
        <fullName evidence="5">ATP-AMP transphosphorylase</fullName>
    </alternativeName>
    <alternativeName>
        <fullName evidence="5">ATP:AMP phosphotransferase</fullName>
    </alternativeName>
    <alternativeName>
        <fullName evidence="5">Adenylate monophosphate kinase</fullName>
    </alternativeName>
</protein>
<dbReference type="Proteomes" id="UP000028926">
    <property type="component" value="Chromosome"/>
</dbReference>
<feature type="binding site" evidence="5">
    <location>
        <begin position="84"/>
        <end position="87"/>
    </location>
    <ligand>
        <name>AMP</name>
        <dbReference type="ChEBI" id="CHEBI:456215"/>
    </ligand>
</feature>
<reference evidence="9 10" key="1">
    <citation type="submission" date="2014-07" db="EMBL/GenBank/DDBJ databases">
        <title>Comparative genomic insights into amoeba endosymbionts belonging to the families of Holosporaceae and Candidatus Midichloriaceae within Rickettsiales.</title>
        <authorList>
            <person name="Wang Z."/>
            <person name="Wu M."/>
        </authorList>
    </citation>
    <scope>NUCLEOTIDE SEQUENCE [LARGE SCALE GENOMIC DNA]</scope>
    <source>
        <strain evidence="9">PRA3</strain>
    </source>
</reference>
<dbReference type="InterPro" id="IPR000850">
    <property type="entry name" value="Adenylat/UMP-CMP_kin"/>
</dbReference>
<feature type="binding site" evidence="5">
    <location>
        <position position="152"/>
    </location>
    <ligand>
        <name>Zn(2+)</name>
        <dbReference type="ChEBI" id="CHEBI:29105"/>
        <note>structural</note>
    </ligand>
</feature>
<dbReference type="PRINTS" id="PR00094">
    <property type="entry name" value="ADENYLTKNASE"/>
</dbReference>
<feature type="binding site" evidence="5">
    <location>
        <position position="36"/>
    </location>
    <ligand>
        <name>AMP</name>
        <dbReference type="ChEBI" id="CHEBI:456215"/>
    </ligand>
</feature>
<name>A0A077AWD5_9PROT</name>
<dbReference type="CDD" id="cd01428">
    <property type="entry name" value="ADK"/>
    <property type="match status" value="1"/>
</dbReference>